<organism evidence="10 11">
    <name type="scientific">Thermogemmatispora aurantia</name>
    <dbReference type="NCBI Taxonomy" id="2045279"/>
    <lineage>
        <taxon>Bacteria</taxon>
        <taxon>Bacillati</taxon>
        <taxon>Chloroflexota</taxon>
        <taxon>Ktedonobacteria</taxon>
        <taxon>Thermogemmatisporales</taxon>
        <taxon>Thermogemmatisporaceae</taxon>
        <taxon>Thermogemmatispora</taxon>
    </lineage>
</organism>
<feature type="transmembrane region" description="Helical" evidence="8">
    <location>
        <begin position="435"/>
        <end position="468"/>
    </location>
</feature>
<keyword evidence="11" id="KW-1185">Reference proteome</keyword>
<evidence type="ECO:0000256" key="6">
    <source>
        <dbReference type="ARBA" id="ARBA00038076"/>
    </source>
</evidence>
<feature type="transmembrane region" description="Helical" evidence="8">
    <location>
        <begin position="570"/>
        <end position="596"/>
    </location>
</feature>
<sequence>MATTESSSPVQRPSPQPAGPPRRGRLLPAPSVFRLAWWRARSSRGMLLVAGLGILAAVILAASGPLYSTLAMTAGLRAVLLASPQNRAVIVQATTQQINAAVLTPITSSIDQDVHQYLGPFVGPLHLSLDVPSQKVIARDGQRLNPAVDDLALVTQPISQAAQHLTLVSGHLPPALTAAQARRQVTTTGASLAIALSQQEAQRWQVHVGETVAIQLVYNLSGLTTGVDPFNLRRVRTLTLHITGIFSNQHHGASLDEDPFWHQETFLSADHQGVGLNGEGADYTALADTTTLLTVLDSFYQQLQHEQNPATLTTQPVLSWLYELQPAQITIDQLPAIIAGAHSLQLDVANRSAEDSPDALTQEPFVTGTTVLLPSNTLQEYQDRIGLVNIPATAVLVLIVALLLFFVSMIADLLVDRQSEAIAVLRSRGLSRSQVFALFAWQGLLLSILALLVGLGGAGLLVQLLAVYLLPADGPSVLSLVAEDWPTLLSSLGWPAGLTALAALGALLTALWRPLRTNIVSLRREMARSTHRPLWRRFHLDIVFLLLMLAGYGLSLYFVNSNVLDARLRLLLLSPLSLLGGVCLLLAAILIFLRLLPQLLALASKLAAKRRGAAPLLAVAQLARSPRQPVRMTLLLALATAFAIFSLVFLSSQTQRAIDVSTYTVGADFSGPLAFPGRLDDLADLTATYRHLPGVEASSLGFATTASAGGSLQLPIGLRAVDSATFAQAALWPRQGSDPALPTLITLLQARRSWGEAHHLVPAIIDEAAAESLHLSTGSTLVLTVTATPGSPPIETSFLVVAQVQAIPTVLSSPQGNVANGIPAGGVLVDYQTYADIFEGPALAAGSDLLPLNYVWLRTSEKASDLQHLRLLLANSDLELTQVYDRRTLLEELRYEPLYLDLLGLLTLGVTAALVLALVGNLLASWQSARSRLLQFAVLRALGSSSRQLAATLAWEQGLIYVIAIVLGTVFGLVLAWLVVPALLFTGAPSGGSGSSAGSTALYVSQRVPTVQLIFPPALLALLAALALICVLALILLVNLVTRLTVARTLRLNED</sequence>
<evidence type="ECO:0000256" key="8">
    <source>
        <dbReference type="SAM" id="Phobius"/>
    </source>
</evidence>
<evidence type="ECO:0000256" key="3">
    <source>
        <dbReference type="ARBA" id="ARBA00022692"/>
    </source>
</evidence>
<feature type="transmembrane region" description="Helical" evidence="8">
    <location>
        <begin position="394"/>
        <end position="415"/>
    </location>
</feature>
<dbReference type="GO" id="GO:0022857">
    <property type="term" value="F:transmembrane transporter activity"/>
    <property type="evidence" value="ECO:0007669"/>
    <property type="project" value="TreeGrafter"/>
</dbReference>
<proteinExistence type="inferred from homology"/>
<keyword evidence="2" id="KW-1003">Cell membrane</keyword>
<dbReference type="InterPro" id="IPR003838">
    <property type="entry name" value="ABC3_permease_C"/>
</dbReference>
<dbReference type="EMBL" id="BKZV01000007">
    <property type="protein sequence ID" value="GER85306.1"/>
    <property type="molecule type" value="Genomic_DNA"/>
</dbReference>
<feature type="domain" description="ABC3 transporter permease C-terminal" evidence="9">
    <location>
        <begin position="395"/>
        <end position="517"/>
    </location>
</feature>
<dbReference type="GO" id="GO:0005886">
    <property type="term" value="C:plasma membrane"/>
    <property type="evidence" value="ECO:0007669"/>
    <property type="project" value="UniProtKB-SubCell"/>
</dbReference>
<keyword evidence="5 8" id="KW-0472">Membrane</keyword>
<feature type="region of interest" description="Disordered" evidence="7">
    <location>
        <begin position="1"/>
        <end position="25"/>
    </location>
</feature>
<dbReference type="PANTHER" id="PTHR30572:SF4">
    <property type="entry name" value="ABC TRANSPORTER PERMEASE YTRF"/>
    <property type="match status" value="1"/>
</dbReference>
<evidence type="ECO:0000256" key="7">
    <source>
        <dbReference type="SAM" id="MobiDB-lite"/>
    </source>
</evidence>
<gene>
    <name evidence="10" type="ORF">KTAU_39410</name>
</gene>
<feature type="transmembrane region" description="Helical" evidence="8">
    <location>
        <begin position="632"/>
        <end position="650"/>
    </location>
</feature>
<feature type="domain" description="ABC3 transporter permease C-terminal" evidence="9">
    <location>
        <begin position="911"/>
        <end position="1044"/>
    </location>
</feature>
<evidence type="ECO:0000256" key="5">
    <source>
        <dbReference type="ARBA" id="ARBA00023136"/>
    </source>
</evidence>
<dbReference type="PANTHER" id="PTHR30572">
    <property type="entry name" value="MEMBRANE COMPONENT OF TRANSPORTER-RELATED"/>
    <property type="match status" value="1"/>
</dbReference>
<protein>
    <recommendedName>
        <fullName evidence="9">ABC3 transporter permease C-terminal domain-containing protein</fullName>
    </recommendedName>
</protein>
<dbReference type="InterPro" id="IPR050250">
    <property type="entry name" value="Macrolide_Exporter_MacB"/>
</dbReference>
<evidence type="ECO:0000256" key="1">
    <source>
        <dbReference type="ARBA" id="ARBA00004651"/>
    </source>
</evidence>
<evidence type="ECO:0000313" key="10">
    <source>
        <dbReference type="EMBL" id="GER85306.1"/>
    </source>
</evidence>
<comment type="caution">
    <text evidence="10">The sequence shown here is derived from an EMBL/GenBank/DDBJ whole genome shotgun (WGS) entry which is preliminary data.</text>
</comment>
<evidence type="ECO:0000259" key="9">
    <source>
        <dbReference type="Pfam" id="PF02687"/>
    </source>
</evidence>
<reference evidence="10 11" key="1">
    <citation type="journal article" date="2019" name="Int. J. Syst. Evol. Microbiol.">
        <title>Thermogemmatispora aurantia sp. nov. and Thermogemmatispora argillosa sp. nov., within the class Ktedonobacteria, and emended description of the genus Thermogemmatispora.</title>
        <authorList>
            <person name="Zheng Y."/>
            <person name="Wang C.M."/>
            <person name="Sakai Y."/>
            <person name="Abe K."/>
            <person name="Yokota A."/>
            <person name="Yabe S."/>
        </authorList>
    </citation>
    <scope>NUCLEOTIDE SEQUENCE [LARGE SCALE GENOMIC DNA]</scope>
    <source>
        <strain evidence="10 11">A1-2</strain>
    </source>
</reference>
<feature type="transmembrane region" description="Helical" evidence="8">
    <location>
        <begin position="488"/>
        <end position="513"/>
    </location>
</feature>
<evidence type="ECO:0000256" key="2">
    <source>
        <dbReference type="ARBA" id="ARBA00022475"/>
    </source>
</evidence>
<feature type="transmembrane region" description="Helical" evidence="8">
    <location>
        <begin position="47"/>
        <end position="67"/>
    </location>
</feature>
<dbReference type="Pfam" id="PF02687">
    <property type="entry name" value="FtsX"/>
    <property type="match status" value="2"/>
</dbReference>
<dbReference type="AlphaFoldDB" id="A0A5J4KI84"/>
<evidence type="ECO:0000256" key="4">
    <source>
        <dbReference type="ARBA" id="ARBA00022989"/>
    </source>
</evidence>
<feature type="compositionally biased region" description="Low complexity" evidence="7">
    <location>
        <begin position="1"/>
        <end position="11"/>
    </location>
</feature>
<evidence type="ECO:0000313" key="11">
    <source>
        <dbReference type="Proteomes" id="UP000334820"/>
    </source>
</evidence>
<comment type="subcellular location">
    <subcellularLocation>
        <location evidence="1">Cell membrane</location>
        <topology evidence="1">Multi-pass membrane protein</topology>
    </subcellularLocation>
</comment>
<feature type="transmembrane region" description="Helical" evidence="8">
    <location>
        <begin position="1018"/>
        <end position="1041"/>
    </location>
</feature>
<keyword evidence="4 8" id="KW-1133">Transmembrane helix</keyword>
<comment type="similarity">
    <text evidence="6">Belongs to the ABC-4 integral membrane protein family.</text>
</comment>
<keyword evidence="3 8" id="KW-0812">Transmembrane</keyword>
<name>A0A5J4KI84_9CHLR</name>
<dbReference type="RefSeq" id="WP_151729822.1">
    <property type="nucleotide sequence ID" value="NZ_BKZV01000007.1"/>
</dbReference>
<accession>A0A5J4KI84</accession>
<feature type="transmembrane region" description="Helical" evidence="8">
    <location>
        <begin position="534"/>
        <end position="558"/>
    </location>
</feature>
<dbReference type="Proteomes" id="UP000334820">
    <property type="component" value="Unassembled WGS sequence"/>
</dbReference>
<feature type="transmembrane region" description="Helical" evidence="8">
    <location>
        <begin position="959"/>
        <end position="980"/>
    </location>
</feature>
<feature type="transmembrane region" description="Helical" evidence="8">
    <location>
        <begin position="902"/>
        <end position="924"/>
    </location>
</feature>